<evidence type="ECO:0000313" key="4">
    <source>
        <dbReference type="EMBL" id="ODM06041.1"/>
    </source>
</evidence>
<name>A0A1E3AC95_9FIRM</name>
<keyword evidence="1" id="KW-0479">Metal-binding</keyword>
<dbReference type="PATRIC" id="fig|1432052.4.peg.2152"/>
<dbReference type="InterPro" id="IPR000917">
    <property type="entry name" value="Sulfatase_N"/>
</dbReference>
<dbReference type="Gene3D" id="3.40.720.10">
    <property type="entry name" value="Alkaline Phosphatase, subunit A"/>
    <property type="match status" value="1"/>
</dbReference>
<dbReference type="Proteomes" id="UP000094067">
    <property type="component" value="Unassembled WGS sequence"/>
</dbReference>
<dbReference type="AlphaFoldDB" id="A0A1E3AC95"/>
<protein>
    <submittedName>
        <fullName evidence="4">Sulfatase</fullName>
    </submittedName>
</protein>
<dbReference type="EMBL" id="MCGH01000002">
    <property type="protein sequence ID" value="ODM06041.1"/>
    <property type="molecule type" value="Genomic_DNA"/>
</dbReference>
<evidence type="ECO:0000256" key="1">
    <source>
        <dbReference type="ARBA" id="ARBA00022723"/>
    </source>
</evidence>
<dbReference type="InterPro" id="IPR017850">
    <property type="entry name" value="Alkaline_phosphatase_core_sf"/>
</dbReference>
<dbReference type="CDD" id="cd16148">
    <property type="entry name" value="sulfatase_like"/>
    <property type="match status" value="1"/>
</dbReference>
<dbReference type="SUPFAM" id="SSF53649">
    <property type="entry name" value="Alkaline phosphatase-like"/>
    <property type="match status" value="1"/>
</dbReference>
<dbReference type="GO" id="GO:0004423">
    <property type="term" value="F:iduronate-2-sulfatase activity"/>
    <property type="evidence" value="ECO:0007669"/>
    <property type="project" value="TreeGrafter"/>
</dbReference>
<proteinExistence type="predicted"/>
<reference evidence="4 5" key="1">
    <citation type="submission" date="2016-07" db="EMBL/GenBank/DDBJ databases">
        <title>Characterization of isolates of Eisenbergiella tayi derived from blood cultures, using whole genome sequencing.</title>
        <authorList>
            <person name="Burdz T."/>
            <person name="Wiebe D."/>
            <person name="Huynh C."/>
            <person name="Bernard K."/>
        </authorList>
    </citation>
    <scope>NUCLEOTIDE SEQUENCE [LARGE SCALE GENOMIC DNA]</scope>
    <source>
        <strain evidence="4 5">NML 110608</strain>
    </source>
</reference>
<sequence>MKAILIMMDTCNRHMLQVYNSGAKARTPNIDRLAERSLIFDSHFIASAPCMPARRDILTGRVNFLERGWGPIEPYDVTLPRILRKHGIFTHIVTDHSHYMEIGGEGYLQQYNTWDFQRGQETDVWVSSIKDPEEPEPHLGTVFRQYQCNRTRFTDDADRPTPRTFAAAAEWLRQNEGEDNFFLTVEAFDPHEPFDASEEFRAMYPDDFPCFYEWPRYSALNSEETP</sequence>
<organism evidence="4 5">
    <name type="scientific">Eisenbergiella tayi</name>
    <dbReference type="NCBI Taxonomy" id="1432052"/>
    <lineage>
        <taxon>Bacteria</taxon>
        <taxon>Bacillati</taxon>
        <taxon>Bacillota</taxon>
        <taxon>Clostridia</taxon>
        <taxon>Lachnospirales</taxon>
        <taxon>Lachnospiraceae</taxon>
        <taxon>Eisenbergiella</taxon>
    </lineage>
</organism>
<dbReference type="GO" id="GO:0005737">
    <property type="term" value="C:cytoplasm"/>
    <property type="evidence" value="ECO:0007669"/>
    <property type="project" value="TreeGrafter"/>
</dbReference>
<dbReference type="Pfam" id="PF00884">
    <property type="entry name" value="Sulfatase"/>
    <property type="match status" value="1"/>
</dbReference>
<evidence type="ECO:0000313" key="5">
    <source>
        <dbReference type="Proteomes" id="UP000094067"/>
    </source>
</evidence>
<accession>A0A1E3AC95</accession>
<evidence type="ECO:0000256" key="2">
    <source>
        <dbReference type="ARBA" id="ARBA00022801"/>
    </source>
</evidence>
<keyword evidence="2" id="KW-0378">Hydrolase</keyword>
<feature type="domain" description="Sulfatase N-terminal" evidence="3">
    <location>
        <begin position="4"/>
        <end position="209"/>
    </location>
</feature>
<dbReference type="GO" id="GO:0046872">
    <property type="term" value="F:metal ion binding"/>
    <property type="evidence" value="ECO:0007669"/>
    <property type="project" value="UniProtKB-KW"/>
</dbReference>
<comment type="caution">
    <text evidence="4">The sequence shown here is derived from an EMBL/GenBank/DDBJ whole genome shotgun (WGS) entry which is preliminary data.</text>
</comment>
<evidence type="ECO:0000259" key="3">
    <source>
        <dbReference type="Pfam" id="PF00884"/>
    </source>
</evidence>
<dbReference type="PANTHER" id="PTHR45953:SF1">
    <property type="entry name" value="IDURONATE 2-SULFATASE"/>
    <property type="match status" value="1"/>
</dbReference>
<dbReference type="PANTHER" id="PTHR45953">
    <property type="entry name" value="IDURONATE 2-SULFATASE"/>
    <property type="match status" value="1"/>
</dbReference>
<gene>
    <name evidence="4" type="ORF">BEI61_01930</name>
</gene>